<feature type="region of interest" description="Disordered" evidence="1">
    <location>
        <begin position="402"/>
        <end position="647"/>
    </location>
</feature>
<organism evidence="2 3">
    <name type="scientific">Plantactinospora solaniradicis</name>
    <dbReference type="NCBI Taxonomy" id="1723736"/>
    <lineage>
        <taxon>Bacteria</taxon>
        <taxon>Bacillati</taxon>
        <taxon>Actinomycetota</taxon>
        <taxon>Actinomycetes</taxon>
        <taxon>Micromonosporales</taxon>
        <taxon>Micromonosporaceae</taxon>
        <taxon>Plantactinospora</taxon>
    </lineage>
</organism>
<feature type="region of interest" description="Disordered" evidence="1">
    <location>
        <begin position="754"/>
        <end position="790"/>
    </location>
</feature>
<sequence length="790" mass="81239">MSREEDDAVALVRVYCGLASADSAGRPASAATTLTSAVVDDAGRLLHVCEITDDPAGYARLGTVLVERGSGPSGVAVAADSDDHMVTSLLSAAGRPLAIADDDSVDDFAERFADDESLEERESAPAERRAVGLARALQAGALSAATLPAPRDLISFKPVLAAHAALANGRHAAAVALREVLRELYPAALRAYPDPAEPVSLAVLDALPEPGMLGGTSARGRDTSVATDAIAAHLAADGVAEAAIITEAVTALRVAIAETPRRGTTSKALTSAAAETVRQAVAAVRACDAGCDALVATLSSRASTPNPTRRTGRRAAPVDPPTVVPSSSGLPPAPPPSREPLPSGGRRNRHQPAAASGAPVTPAPMGPPPVAPAPIAPPPMAPPPVTPAAAPPMAPAATLSMPVVPVSGPPRESRSTAPSSAPPAYHHDAPANRPVSAPPPPPPGITPMSSGRGAIPPAEAGEPFRATLTTAAINNARNERQRPTPITPRPKTNGDSPSRQGTFSAAGLTVPVPAVRPEPTPPPGSRANWPLVNSGDEQDDRAAGQAPSAYSAYHGGPPTDRDAPVSPAPADGRVTPPWQADDLPPEPPTLRLVEPPPLADRALHNGLPADNPPLRLVEQGNAAPPEPAPLPRRNVEASAPPVSDEGDGDLLIFAAARSAWFTGHSDEEEAAEVEWSSTADTGWRAAEQAARPSVGASTGAGLPKRVPQANLVPGSPLRDERPLRIVRDAARIAEHTTGYFRGWRRGQEIGGYAVGGRPGREAAGGWDFSRDPDERAENLDYEYRSAGYRS</sequence>
<feature type="region of interest" description="Disordered" evidence="1">
    <location>
        <begin position="668"/>
        <end position="715"/>
    </location>
</feature>
<feature type="compositionally biased region" description="Basic and acidic residues" evidence="1">
    <location>
        <begin position="768"/>
        <end position="783"/>
    </location>
</feature>
<feature type="compositionally biased region" description="Pro residues" evidence="1">
    <location>
        <begin position="514"/>
        <end position="524"/>
    </location>
</feature>
<name>A0ABW1K264_9ACTN</name>
<accession>A0ABW1K264</accession>
<comment type="caution">
    <text evidence="2">The sequence shown here is derived from an EMBL/GenBank/DDBJ whole genome shotgun (WGS) entry which is preliminary data.</text>
</comment>
<feature type="compositionally biased region" description="Low complexity" evidence="1">
    <location>
        <begin position="415"/>
        <end position="424"/>
    </location>
</feature>
<feature type="compositionally biased region" description="Pro residues" evidence="1">
    <location>
        <begin position="361"/>
        <end position="375"/>
    </location>
</feature>
<proteinExistence type="predicted"/>
<evidence type="ECO:0000313" key="3">
    <source>
        <dbReference type="Proteomes" id="UP001596203"/>
    </source>
</evidence>
<dbReference type="EMBL" id="JBHSPR010000001">
    <property type="protein sequence ID" value="MFC6015004.1"/>
    <property type="molecule type" value="Genomic_DNA"/>
</dbReference>
<dbReference type="Proteomes" id="UP001596203">
    <property type="component" value="Unassembled WGS sequence"/>
</dbReference>
<keyword evidence="3" id="KW-1185">Reference proteome</keyword>
<feature type="compositionally biased region" description="Pro residues" evidence="1">
    <location>
        <begin position="436"/>
        <end position="445"/>
    </location>
</feature>
<feature type="compositionally biased region" description="Polar residues" evidence="1">
    <location>
        <begin position="467"/>
        <end position="476"/>
    </location>
</feature>
<protein>
    <submittedName>
        <fullName evidence="2">Transposase</fullName>
    </submittedName>
</protein>
<feature type="region of interest" description="Disordered" evidence="1">
    <location>
        <begin position="301"/>
        <end position="375"/>
    </location>
</feature>
<evidence type="ECO:0000313" key="2">
    <source>
        <dbReference type="EMBL" id="MFC6015004.1"/>
    </source>
</evidence>
<evidence type="ECO:0000256" key="1">
    <source>
        <dbReference type="SAM" id="MobiDB-lite"/>
    </source>
</evidence>
<gene>
    <name evidence="2" type="ORF">ACFP2T_02175</name>
</gene>
<feature type="compositionally biased region" description="Polar residues" evidence="1">
    <location>
        <begin position="493"/>
        <end position="503"/>
    </location>
</feature>
<dbReference type="RefSeq" id="WP_377416665.1">
    <property type="nucleotide sequence ID" value="NZ_JBHSPR010000001.1"/>
</dbReference>
<reference evidence="3" key="1">
    <citation type="journal article" date="2019" name="Int. J. Syst. Evol. Microbiol.">
        <title>The Global Catalogue of Microorganisms (GCM) 10K type strain sequencing project: providing services to taxonomists for standard genome sequencing and annotation.</title>
        <authorList>
            <consortium name="The Broad Institute Genomics Platform"/>
            <consortium name="The Broad Institute Genome Sequencing Center for Infectious Disease"/>
            <person name="Wu L."/>
            <person name="Ma J."/>
        </authorList>
    </citation>
    <scope>NUCLEOTIDE SEQUENCE [LARGE SCALE GENOMIC DNA]</scope>
    <source>
        <strain evidence="3">ZS-35-S2</strain>
    </source>
</reference>